<dbReference type="InterPro" id="IPR036390">
    <property type="entry name" value="WH_DNA-bd_sf"/>
</dbReference>
<feature type="domain" description="HTH deoR-type" evidence="4">
    <location>
        <begin position="16"/>
        <end position="71"/>
    </location>
</feature>
<dbReference type="SMART" id="SM00420">
    <property type="entry name" value="HTH_DEOR"/>
    <property type="match status" value="1"/>
</dbReference>
<dbReference type="SUPFAM" id="SSF100950">
    <property type="entry name" value="NagB/RpiA/CoA transferase-like"/>
    <property type="match status" value="1"/>
</dbReference>
<keyword evidence="1" id="KW-0805">Transcription regulation</keyword>
<sequence length="292" mass="30358">MKDPAPSAPPAGDAGAPLRRERIVALVLEHEFVRVTDLAETFGVSSVTIRGDLEVLGRQGALRRVRGGAMHVKAAPPPEEASSGTAVDSLALEKTQLARHAAALVADGENIIIDAGTTATFLARELVARGDLADVVIFTNSLRVAAELEPAIPRFSVLVTGGTLRPATHALVDPLGGAMLERIHADTVFLGCHGVHLESGLTGAHLLEAELKQRMINASRRRVVLADSTKLGRIGLAPICALSKVNLLVTDAGAAPGFVSAVQEQGVGVELARGRPPDGDAEGECRSGLEGE</sequence>
<protein>
    <submittedName>
        <fullName evidence="5">DeoR family transcriptional regulator of aga operon</fullName>
    </submittedName>
</protein>
<dbReference type="Gene3D" id="3.40.50.1360">
    <property type="match status" value="1"/>
</dbReference>
<dbReference type="SMART" id="SM01134">
    <property type="entry name" value="DeoRC"/>
    <property type="match status" value="1"/>
</dbReference>
<dbReference type="SUPFAM" id="SSF46785">
    <property type="entry name" value="Winged helix' DNA-binding domain"/>
    <property type="match status" value="1"/>
</dbReference>
<reference evidence="5 6" key="1">
    <citation type="submission" date="2020-08" db="EMBL/GenBank/DDBJ databases">
        <title>Sequencing the genomes of 1000 actinobacteria strains.</title>
        <authorList>
            <person name="Klenk H.-P."/>
        </authorList>
    </citation>
    <scope>NUCLEOTIDE SEQUENCE [LARGE SCALE GENOMIC DNA]</scope>
    <source>
        <strain evidence="5 6">DSM 43768</strain>
    </source>
</reference>
<dbReference type="InterPro" id="IPR036388">
    <property type="entry name" value="WH-like_DNA-bd_sf"/>
</dbReference>
<evidence type="ECO:0000256" key="1">
    <source>
        <dbReference type="ARBA" id="ARBA00023015"/>
    </source>
</evidence>
<evidence type="ECO:0000313" key="6">
    <source>
        <dbReference type="Proteomes" id="UP000565579"/>
    </source>
</evidence>
<dbReference type="PANTHER" id="PTHR30363:SF44">
    <property type="entry name" value="AGA OPERON TRANSCRIPTIONAL REPRESSOR-RELATED"/>
    <property type="match status" value="1"/>
</dbReference>
<evidence type="ECO:0000259" key="4">
    <source>
        <dbReference type="PROSITE" id="PS51000"/>
    </source>
</evidence>
<dbReference type="AlphaFoldDB" id="A0A7X0NY63"/>
<evidence type="ECO:0000256" key="2">
    <source>
        <dbReference type="ARBA" id="ARBA00023163"/>
    </source>
</evidence>
<evidence type="ECO:0000256" key="3">
    <source>
        <dbReference type="SAM" id="MobiDB-lite"/>
    </source>
</evidence>
<dbReference type="InterPro" id="IPR001034">
    <property type="entry name" value="DeoR_HTH"/>
</dbReference>
<feature type="region of interest" description="Disordered" evidence="3">
    <location>
        <begin position="272"/>
        <end position="292"/>
    </location>
</feature>
<dbReference type="Pfam" id="PF00455">
    <property type="entry name" value="DeoRC"/>
    <property type="match status" value="1"/>
</dbReference>
<dbReference type="RefSeq" id="WP_185105821.1">
    <property type="nucleotide sequence ID" value="NZ_JACHMI010000001.1"/>
</dbReference>
<dbReference type="InterPro" id="IPR037171">
    <property type="entry name" value="NagB/RpiA_transferase-like"/>
</dbReference>
<proteinExistence type="predicted"/>
<dbReference type="InterPro" id="IPR050313">
    <property type="entry name" value="Carb_Metab_HTH_regulators"/>
</dbReference>
<dbReference type="PANTHER" id="PTHR30363">
    <property type="entry name" value="HTH-TYPE TRANSCRIPTIONAL REGULATOR SRLR-RELATED"/>
    <property type="match status" value="1"/>
</dbReference>
<dbReference type="PROSITE" id="PS51000">
    <property type="entry name" value="HTH_DEOR_2"/>
    <property type="match status" value="1"/>
</dbReference>
<comment type="caution">
    <text evidence="5">The sequence shown here is derived from an EMBL/GenBank/DDBJ whole genome shotgun (WGS) entry which is preliminary data.</text>
</comment>
<organism evidence="5 6">
    <name type="scientific">Nonomuraea rubra</name>
    <dbReference type="NCBI Taxonomy" id="46180"/>
    <lineage>
        <taxon>Bacteria</taxon>
        <taxon>Bacillati</taxon>
        <taxon>Actinomycetota</taxon>
        <taxon>Actinomycetes</taxon>
        <taxon>Streptosporangiales</taxon>
        <taxon>Streptosporangiaceae</taxon>
        <taxon>Nonomuraea</taxon>
    </lineage>
</organism>
<accession>A0A7X0NY63</accession>
<dbReference type="Pfam" id="PF08220">
    <property type="entry name" value="HTH_DeoR"/>
    <property type="match status" value="1"/>
</dbReference>
<dbReference type="InterPro" id="IPR014036">
    <property type="entry name" value="DeoR-like_C"/>
</dbReference>
<dbReference type="GO" id="GO:0003700">
    <property type="term" value="F:DNA-binding transcription factor activity"/>
    <property type="evidence" value="ECO:0007669"/>
    <property type="project" value="InterPro"/>
</dbReference>
<gene>
    <name evidence="5" type="ORF">HD593_006609</name>
</gene>
<keyword evidence="2" id="KW-0804">Transcription</keyword>
<dbReference type="Proteomes" id="UP000565579">
    <property type="component" value="Unassembled WGS sequence"/>
</dbReference>
<dbReference type="EMBL" id="JACHMI010000001">
    <property type="protein sequence ID" value="MBB6551814.1"/>
    <property type="molecule type" value="Genomic_DNA"/>
</dbReference>
<dbReference type="Gene3D" id="1.10.10.10">
    <property type="entry name" value="Winged helix-like DNA-binding domain superfamily/Winged helix DNA-binding domain"/>
    <property type="match status" value="1"/>
</dbReference>
<keyword evidence="6" id="KW-1185">Reference proteome</keyword>
<name>A0A7X0NY63_9ACTN</name>
<evidence type="ECO:0000313" key="5">
    <source>
        <dbReference type="EMBL" id="MBB6551814.1"/>
    </source>
</evidence>